<evidence type="ECO:0000313" key="2">
    <source>
        <dbReference type="Proteomes" id="UP001230496"/>
    </source>
</evidence>
<dbReference type="RefSeq" id="WP_308349453.1">
    <property type="nucleotide sequence ID" value="NZ_CP129971.1"/>
</dbReference>
<dbReference type="KEGG" id="msaa:QYS49_39570"/>
<dbReference type="AlphaFoldDB" id="A0AA51NAW8"/>
<sequence length="136" mass="16586">MSIKYPMINISDKNWDKEDDLTVYMLFDEFIYTNQEDLFIQYYKDKEFCDCQGNVFKVVDRRPPVSFWRNFFRFLPNVFKVELSFIQENKKVTLDDLRTFMLERLDEINTNDFVPKWIDSVKKANSYKELLDSEIK</sequence>
<accession>A0AA51NAW8</accession>
<proteinExistence type="predicted"/>
<organism evidence="1 2">
    <name type="scientific">Marivirga salinarum</name>
    <dbReference type="NCBI Taxonomy" id="3059078"/>
    <lineage>
        <taxon>Bacteria</taxon>
        <taxon>Pseudomonadati</taxon>
        <taxon>Bacteroidota</taxon>
        <taxon>Cytophagia</taxon>
        <taxon>Cytophagales</taxon>
        <taxon>Marivirgaceae</taxon>
        <taxon>Marivirga</taxon>
    </lineage>
</organism>
<dbReference type="Proteomes" id="UP001230496">
    <property type="component" value="Chromosome"/>
</dbReference>
<name>A0AA51NAW8_9BACT</name>
<keyword evidence="2" id="KW-1185">Reference proteome</keyword>
<evidence type="ECO:0000313" key="1">
    <source>
        <dbReference type="EMBL" id="WMN11773.1"/>
    </source>
</evidence>
<gene>
    <name evidence="1" type="ORF">QYS49_39570</name>
</gene>
<dbReference type="EMBL" id="CP129971">
    <property type="protein sequence ID" value="WMN11773.1"/>
    <property type="molecule type" value="Genomic_DNA"/>
</dbReference>
<reference evidence="1 2" key="1">
    <citation type="submission" date="2023-08" db="EMBL/GenBank/DDBJ databases">
        <title>Comparative genomics and taxonomic characterization of three novel marine species of genus Marivirga.</title>
        <authorList>
            <person name="Muhammad N."/>
            <person name="Kim S.-G."/>
        </authorList>
    </citation>
    <scope>NUCLEOTIDE SEQUENCE [LARGE SCALE GENOMIC DNA]</scope>
    <source>
        <strain evidence="1 2">BDSF4-3</strain>
    </source>
</reference>
<protein>
    <submittedName>
        <fullName evidence="1">Uncharacterized protein</fullName>
    </submittedName>
</protein>